<gene>
    <name evidence="5" type="ORF">BUZ61_03065</name>
</gene>
<dbReference type="PANTHER" id="PTHR33308:SF9">
    <property type="entry name" value="PEPTIDOGLYCAN HYDROLASE FLGJ"/>
    <property type="match status" value="1"/>
</dbReference>
<dbReference type="OrthoDB" id="977752at2"/>
<evidence type="ECO:0000259" key="4">
    <source>
        <dbReference type="PROSITE" id="PS50911"/>
    </source>
</evidence>
<name>A0A2T4SCQ1_9STAP</name>
<dbReference type="Gene3D" id="1.10.530.10">
    <property type="match status" value="1"/>
</dbReference>
<dbReference type="NCBIfam" id="NF006360">
    <property type="entry name" value="PRK08581.1-2"/>
    <property type="match status" value="1"/>
</dbReference>
<dbReference type="Proteomes" id="UP000240400">
    <property type="component" value="Unassembled WGS sequence"/>
</dbReference>
<feature type="region of interest" description="Disordered" evidence="3">
    <location>
        <begin position="28"/>
        <end position="142"/>
    </location>
</feature>
<feature type="compositionally biased region" description="Polar residues" evidence="3">
    <location>
        <begin position="103"/>
        <end position="116"/>
    </location>
</feature>
<accession>A0A2T4SCQ1</accession>
<feature type="domain" description="Peptidase C51" evidence="4">
    <location>
        <begin position="600"/>
        <end position="729"/>
    </location>
</feature>
<feature type="compositionally biased region" description="Acidic residues" evidence="3">
    <location>
        <begin position="209"/>
        <end position="239"/>
    </location>
</feature>
<dbReference type="Gene3D" id="3.90.1720.10">
    <property type="entry name" value="endopeptidase domain like (from Nostoc punctiforme)"/>
    <property type="match status" value="1"/>
</dbReference>
<feature type="region of interest" description="Disordered" evidence="3">
    <location>
        <begin position="176"/>
        <end position="404"/>
    </location>
</feature>
<feature type="compositionally biased region" description="Polar residues" evidence="3">
    <location>
        <begin position="128"/>
        <end position="142"/>
    </location>
</feature>
<feature type="compositionally biased region" description="Basic and acidic residues" evidence="3">
    <location>
        <begin position="68"/>
        <end position="102"/>
    </location>
</feature>
<evidence type="ECO:0000256" key="2">
    <source>
        <dbReference type="ARBA" id="ARBA00022801"/>
    </source>
</evidence>
<dbReference type="RefSeq" id="WP_107644017.1">
    <property type="nucleotide sequence ID" value="NZ_PZHR01000009.1"/>
</dbReference>
<reference evidence="5 6" key="1">
    <citation type="journal article" date="2016" name="Front. Microbiol.">
        <title>Comprehensive Phylogenetic Analysis of Bovine Non-aureus Staphylococci Species Based on Whole-Genome Sequencing.</title>
        <authorList>
            <person name="Naushad S."/>
            <person name="Barkema H.W."/>
            <person name="Luby C."/>
            <person name="Condas L.A."/>
            <person name="Nobrega D.B."/>
            <person name="Carson D.A."/>
            <person name="De Buck J."/>
        </authorList>
    </citation>
    <scope>NUCLEOTIDE SEQUENCE [LARGE SCALE GENOMIC DNA]</scope>
    <source>
        <strain evidence="5 6">SNUC 4337</strain>
    </source>
</reference>
<evidence type="ECO:0000313" key="6">
    <source>
        <dbReference type="Proteomes" id="UP000240400"/>
    </source>
</evidence>
<dbReference type="EMBL" id="PZHR01000009">
    <property type="protein sequence ID" value="PTK60155.1"/>
    <property type="molecule type" value="Genomic_DNA"/>
</dbReference>
<comment type="similarity">
    <text evidence="1">In the N-terminal section; belongs to the N-acetylmuramoyl-L-alanine amidase 2 family.</text>
</comment>
<dbReference type="SMART" id="SM00047">
    <property type="entry name" value="LYZ2"/>
    <property type="match status" value="1"/>
</dbReference>
<feature type="compositionally biased region" description="Polar residues" evidence="3">
    <location>
        <begin position="176"/>
        <end position="208"/>
    </location>
</feature>
<dbReference type="Gene3D" id="4.10.80.30">
    <property type="entry name" value="DNA polymerase, domain 6"/>
    <property type="match status" value="1"/>
</dbReference>
<dbReference type="Pfam" id="PF01832">
    <property type="entry name" value="Glucosaminidase"/>
    <property type="match status" value="1"/>
</dbReference>
<sequence>MKQQKLLVCLLSTSLLIPSFPINDVNAETSEKSTTASQSNDAHKDKEQDKGQSKPSESDQSHSSQNSHTEKERSDDAKDTSNDDDNAKDKSNDDKQNSEQKQNRTNNETPNDGTRNASHKNDRHTSSDKVTPNSTENTWDVSASDYRSNLLDMFKPAPLKRDNHSLSELLDQLFSNNDTMRSSSPIEQNDAQNEDSNNQTTYPTSIDQTDPEDTNTIDANGDDDGNADDPEENNEDTSQEQDNTNNNDTEDTTHQSENNDMDDGSDSNKLTDAKNQQHDDTELDSQQKQSHENANRDDDNLNDQQNETPKRDNNVKTGDQSDSSSDDKVLEAILDEYSEDAKNNQKQYDAQKESASNEDADDKKSSSDKQTSNNQANPQLPSKSQLAKKEKPTQSFEHDINQSDIRSTAVFQQWPNLSDDDNAANNITITENKNTRDFIKNIAQDAHDIGQNEDIYASVMIAQAILESDSGMSMLARSPHFNLFGIKGTYEGKSAKFNTLEDNGNNTFQISANFRSYPSEKESLEDYATLIKQGIDGNQNIYKPTWKSEAHSYRSATAHLATTYATDSQYADKLNSIIKHYDLTQLDHKQMPNLDDYKVNNDNDDSDFKPFSETTNDTPYPHGQCTWYVYNRMAQFDQFVSGDLGDARNWNNRAERKGYTVASTPKAHTAVVFEAGQQGADAMYGHVAFVEKVNDDGSIIISESNVKGLGVVSYRTIDADDAKELSYITGKNN</sequence>
<protein>
    <submittedName>
        <fullName evidence="5">N-acetylmuramoyl-L-alanine amidase</fullName>
    </submittedName>
</protein>
<feature type="compositionally biased region" description="Basic and acidic residues" evidence="3">
    <location>
        <begin position="289"/>
        <end position="299"/>
    </location>
</feature>
<organism evidence="5 6">
    <name type="scientific">Staphylococcus nepalensis</name>
    <dbReference type="NCBI Taxonomy" id="214473"/>
    <lineage>
        <taxon>Bacteria</taxon>
        <taxon>Bacillati</taxon>
        <taxon>Bacillota</taxon>
        <taxon>Bacilli</taxon>
        <taxon>Bacillales</taxon>
        <taxon>Staphylococcaceae</taxon>
        <taxon>Staphylococcus</taxon>
    </lineage>
</organism>
<dbReference type="PROSITE" id="PS50911">
    <property type="entry name" value="CHAP"/>
    <property type="match status" value="1"/>
</dbReference>
<dbReference type="SUPFAM" id="SSF54001">
    <property type="entry name" value="Cysteine proteinases"/>
    <property type="match status" value="1"/>
</dbReference>
<feature type="compositionally biased region" description="Basic and acidic residues" evidence="3">
    <location>
        <begin position="41"/>
        <end position="60"/>
    </location>
</feature>
<dbReference type="PANTHER" id="PTHR33308">
    <property type="entry name" value="PEPTIDOGLYCAN HYDROLASE FLGJ"/>
    <property type="match status" value="1"/>
</dbReference>
<feature type="compositionally biased region" description="Polar residues" evidence="3">
    <location>
        <begin position="28"/>
        <end position="40"/>
    </location>
</feature>
<comment type="caution">
    <text evidence="5">The sequence shown here is derived from an EMBL/GenBank/DDBJ whole genome shotgun (WGS) entry which is preliminary data.</text>
</comment>
<evidence type="ECO:0000256" key="3">
    <source>
        <dbReference type="SAM" id="MobiDB-lite"/>
    </source>
</evidence>
<evidence type="ECO:0000256" key="1">
    <source>
        <dbReference type="ARBA" id="ARBA00006088"/>
    </source>
</evidence>
<proteinExistence type="inferred from homology"/>
<dbReference type="Pfam" id="PF05257">
    <property type="entry name" value="CHAP"/>
    <property type="match status" value="1"/>
</dbReference>
<keyword evidence="2" id="KW-0378">Hydrolase</keyword>
<dbReference type="InterPro" id="IPR007921">
    <property type="entry name" value="CHAP_dom"/>
</dbReference>
<feature type="compositionally biased region" description="Basic and acidic residues" evidence="3">
    <location>
        <begin position="387"/>
        <end position="401"/>
    </location>
</feature>
<dbReference type="InterPro" id="IPR051056">
    <property type="entry name" value="Glycosyl_Hydrolase_73"/>
</dbReference>
<feature type="compositionally biased region" description="Basic and acidic residues" evidence="3">
    <location>
        <begin position="269"/>
        <end position="280"/>
    </location>
</feature>
<evidence type="ECO:0000313" key="5">
    <source>
        <dbReference type="EMBL" id="PTK60155.1"/>
    </source>
</evidence>
<dbReference type="AlphaFoldDB" id="A0A2T4SCQ1"/>
<feature type="compositionally biased region" description="Polar residues" evidence="3">
    <location>
        <begin position="370"/>
        <end position="385"/>
    </location>
</feature>
<dbReference type="InterPro" id="IPR038765">
    <property type="entry name" value="Papain-like_cys_pep_sf"/>
</dbReference>
<dbReference type="InterPro" id="IPR002901">
    <property type="entry name" value="MGlyc_endo_b_GlcNAc-like_dom"/>
</dbReference>
<dbReference type="GO" id="GO:0004040">
    <property type="term" value="F:amidase activity"/>
    <property type="evidence" value="ECO:0007669"/>
    <property type="project" value="InterPro"/>
</dbReference>